<keyword evidence="3 8" id="KW-0808">Transferase</keyword>
<dbReference type="Pfam" id="PF13641">
    <property type="entry name" value="Glyco_tranf_2_3"/>
    <property type="match status" value="1"/>
</dbReference>
<comment type="caution">
    <text evidence="8">The sequence shown here is derived from an EMBL/GenBank/DDBJ whole genome shotgun (WGS) entry which is preliminary data.</text>
</comment>
<dbReference type="GO" id="GO:0016757">
    <property type="term" value="F:glycosyltransferase activity"/>
    <property type="evidence" value="ECO:0007669"/>
    <property type="project" value="UniProtKB-KW"/>
</dbReference>
<keyword evidence="4 7" id="KW-0812">Transmembrane</keyword>
<evidence type="ECO:0000256" key="4">
    <source>
        <dbReference type="ARBA" id="ARBA00022692"/>
    </source>
</evidence>
<proteinExistence type="predicted"/>
<dbReference type="Gene3D" id="3.90.550.10">
    <property type="entry name" value="Spore Coat Polysaccharide Biosynthesis Protein SpsA, Chain A"/>
    <property type="match status" value="1"/>
</dbReference>
<dbReference type="NCBIfam" id="NF011305">
    <property type="entry name" value="PRK14716.1-3"/>
    <property type="match status" value="1"/>
</dbReference>
<keyword evidence="6 7" id="KW-0472">Membrane</keyword>
<dbReference type="PANTHER" id="PTHR43867">
    <property type="entry name" value="CELLULOSE SYNTHASE CATALYTIC SUBUNIT A [UDP-FORMING]"/>
    <property type="match status" value="1"/>
</dbReference>
<accession>A0A7C3I2Y7</accession>
<feature type="transmembrane region" description="Helical" evidence="7">
    <location>
        <begin position="374"/>
        <end position="392"/>
    </location>
</feature>
<evidence type="ECO:0000256" key="7">
    <source>
        <dbReference type="SAM" id="Phobius"/>
    </source>
</evidence>
<comment type="subcellular location">
    <subcellularLocation>
        <location evidence="1">Membrane</location>
        <topology evidence="1">Multi-pass membrane protein</topology>
    </subcellularLocation>
</comment>
<sequence>MSEFIGAMLVLVCFGYLVAIFDDLIFDLTYLFRRGRFRQTGLSKEELESDSPKRIAVMVAAWQEAGVVAEMVKATYRLMRYPEDRVEFFIGVYPNDEATLREVRELSKSNPRVHCVVNQRPGPTSKSQNLNEVFAFIQDLENIRNQVFDVIAIHDAEDVIHPYAFRFYSALLSRKDMVQLPVIAMFPKLPRWRWLNRIVAGTYADEFAESHLHHMLVRESFGLFVPSAGTGFALRREVVSFLAAEGPVFREGSLTEDYDMSLRLWQKGFRVHFHVQRLKRIDDRGRVCNEVVGIKEYFPSEIRTAVKQKARWIYGITMQSPKEIKPKRLSLKDRLVLWRDRKGKYTNLIHFVGYPLALYSVLAYFLGWPHADPRLMLVLSGGVMLITLERLLMRFAAIKSVYGVAEALQATLVLPLFPLRWFVGNIINALATARAWRMYFWPARGARKGTAPAWDKTERKSYVPAEVLESVRRRLGDVLLFYGDVSPQELALALRTKPSGVPLGEILLRNQTLDPDRLRLRITETQERLQNEPKVSALAVDYSD</sequence>
<gene>
    <name evidence="8" type="ORF">ENS82_04275</name>
</gene>
<evidence type="ECO:0000256" key="6">
    <source>
        <dbReference type="ARBA" id="ARBA00023136"/>
    </source>
</evidence>
<feature type="transmembrane region" description="Helical" evidence="7">
    <location>
        <begin position="348"/>
        <end position="368"/>
    </location>
</feature>
<reference evidence="8" key="1">
    <citation type="journal article" date="2020" name="mSystems">
        <title>Genome- and Community-Level Interaction Insights into Carbon Utilization and Element Cycling Functions of Hydrothermarchaeota in Hydrothermal Sediment.</title>
        <authorList>
            <person name="Zhou Z."/>
            <person name="Liu Y."/>
            <person name="Xu W."/>
            <person name="Pan J."/>
            <person name="Luo Z.H."/>
            <person name="Li M."/>
        </authorList>
    </citation>
    <scope>NUCLEOTIDE SEQUENCE [LARGE SCALE GENOMIC DNA]</scope>
    <source>
        <strain evidence="8">SpSt-524</strain>
    </source>
</reference>
<dbReference type="EMBL" id="DSWI01000011">
    <property type="protein sequence ID" value="HFG19924.1"/>
    <property type="molecule type" value="Genomic_DNA"/>
</dbReference>
<name>A0A7C3I2Y7_MEIRU</name>
<evidence type="ECO:0000256" key="3">
    <source>
        <dbReference type="ARBA" id="ARBA00022679"/>
    </source>
</evidence>
<dbReference type="InterPro" id="IPR050321">
    <property type="entry name" value="Glycosyltr_2/OpgH_subfam"/>
</dbReference>
<organism evidence="8">
    <name type="scientific">Meiothermus ruber</name>
    <dbReference type="NCBI Taxonomy" id="277"/>
    <lineage>
        <taxon>Bacteria</taxon>
        <taxon>Thermotogati</taxon>
        <taxon>Deinococcota</taxon>
        <taxon>Deinococci</taxon>
        <taxon>Thermales</taxon>
        <taxon>Thermaceae</taxon>
        <taxon>Meiothermus</taxon>
    </lineage>
</organism>
<evidence type="ECO:0000256" key="5">
    <source>
        <dbReference type="ARBA" id="ARBA00022989"/>
    </source>
</evidence>
<dbReference type="PANTHER" id="PTHR43867:SF2">
    <property type="entry name" value="CELLULOSE SYNTHASE CATALYTIC SUBUNIT A [UDP-FORMING]"/>
    <property type="match status" value="1"/>
</dbReference>
<dbReference type="GO" id="GO:0016020">
    <property type="term" value="C:membrane"/>
    <property type="evidence" value="ECO:0007669"/>
    <property type="project" value="UniProtKB-SubCell"/>
</dbReference>
<dbReference type="InterPro" id="IPR029044">
    <property type="entry name" value="Nucleotide-diphossugar_trans"/>
</dbReference>
<feature type="transmembrane region" description="Helical" evidence="7">
    <location>
        <begin position="6"/>
        <end position="32"/>
    </location>
</feature>
<dbReference type="AlphaFoldDB" id="A0A7C3I2Y7"/>
<evidence type="ECO:0000256" key="1">
    <source>
        <dbReference type="ARBA" id="ARBA00004141"/>
    </source>
</evidence>
<dbReference type="RefSeq" id="WP_409654593.1">
    <property type="nucleotide sequence ID" value="NZ_JBKBUW010000006.1"/>
</dbReference>
<dbReference type="SUPFAM" id="SSF53448">
    <property type="entry name" value="Nucleotide-diphospho-sugar transferases"/>
    <property type="match status" value="1"/>
</dbReference>
<protein>
    <submittedName>
        <fullName evidence="8">Glycosyl transferase family protein</fullName>
    </submittedName>
</protein>
<evidence type="ECO:0000256" key="2">
    <source>
        <dbReference type="ARBA" id="ARBA00022676"/>
    </source>
</evidence>
<evidence type="ECO:0000313" key="8">
    <source>
        <dbReference type="EMBL" id="HFG19924.1"/>
    </source>
</evidence>
<keyword evidence="2" id="KW-0328">Glycosyltransferase</keyword>
<keyword evidence="5 7" id="KW-1133">Transmembrane helix</keyword>